<feature type="transmembrane region" description="Helical" evidence="1">
    <location>
        <begin position="453"/>
        <end position="473"/>
    </location>
</feature>
<comment type="caution">
    <text evidence="2">The sequence shown here is derived from an EMBL/GenBank/DDBJ whole genome shotgun (WGS) entry which is preliminary data.</text>
</comment>
<sequence length="485" mass="55661">MQNKSKNSKKRCNCPFCRLFLSQLFEIGNSAGSLIGEAVNLFRTFQRLSATKTFATKFSSECEGMFSWATDLVKNIISSFQIQPFKDIELFWLYTVAIPLLILTFIPCLFNGYKQYRYFFFWATFIAIGYGISLFKELFVLGIVILGIGVLFLIIFLLLYYFYLKKKWAETDQQTSSVLEAQFTFQVTYAIIAAFFVFSGILIPIIDTRKLLTFILAAFFGAILILSFTFEICDNTRYKEKHDIHFKKIASKITAFSINCLSLLIIPGTENFADLMKGVYANRWSFIIGYIIITLLLPIITTFLMIKSNYSEVCDRYKQRESGKRNWYCYIELIDIIRQVAYAIVAAFDLPLICLIIEIIWLILIIIFRPYKNVSDYSLAFGSSLVMFMSNGGAIYSDYRGKGLFSFKTTVIFVIIACIPAILSMYLFFIFDFDTHAEDNVDSKRIGDESLRVVYLISTYVGPFACFVLGINLNTMLEASDNNLI</sequence>
<feature type="transmembrane region" description="Helical" evidence="1">
    <location>
        <begin position="91"/>
        <end position="111"/>
    </location>
</feature>
<evidence type="ECO:0000256" key="1">
    <source>
        <dbReference type="SAM" id="Phobius"/>
    </source>
</evidence>
<keyword evidence="1" id="KW-0472">Membrane</keyword>
<evidence type="ECO:0000313" key="2">
    <source>
        <dbReference type="EMBL" id="KAK8897447.1"/>
    </source>
</evidence>
<dbReference type="EMBL" id="JAPFFF010000002">
    <property type="protein sequence ID" value="KAK8897447.1"/>
    <property type="molecule type" value="Genomic_DNA"/>
</dbReference>
<evidence type="ECO:0008006" key="4">
    <source>
        <dbReference type="Google" id="ProtNLM"/>
    </source>
</evidence>
<name>A0ABR2L2N9_9EUKA</name>
<feature type="transmembrane region" description="Helical" evidence="1">
    <location>
        <begin position="380"/>
        <end position="399"/>
    </location>
</feature>
<feature type="transmembrane region" description="Helical" evidence="1">
    <location>
        <begin position="183"/>
        <end position="205"/>
    </location>
</feature>
<feature type="transmembrane region" description="Helical" evidence="1">
    <location>
        <begin position="211"/>
        <end position="228"/>
    </location>
</feature>
<feature type="transmembrane region" description="Helical" evidence="1">
    <location>
        <begin position="249"/>
        <end position="266"/>
    </location>
</feature>
<dbReference type="Proteomes" id="UP001470230">
    <property type="component" value="Unassembled WGS sequence"/>
</dbReference>
<feature type="transmembrane region" description="Helical" evidence="1">
    <location>
        <begin position="118"/>
        <end position="135"/>
    </location>
</feature>
<keyword evidence="1" id="KW-0812">Transmembrane</keyword>
<protein>
    <recommendedName>
        <fullName evidence="4">Transmembrane protein</fullName>
    </recommendedName>
</protein>
<proteinExistence type="predicted"/>
<accession>A0ABR2L2N9</accession>
<keyword evidence="1" id="KW-1133">Transmembrane helix</keyword>
<feature type="transmembrane region" description="Helical" evidence="1">
    <location>
        <begin position="286"/>
        <end position="306"/>
    </location>
</feature>
<organism evidence="2 3">
    <name type="scientific">Tritrichomonas musculus</name>
    <dbReference type="NCBI Taxonomy" id="1915356"/>
    <lineage>
        <taxon>Eukaryota</taxon>
        <taxon>Metamonada</taxon>
        <taxon>Parabasalia</taxon>
        <taxon>Tritrichomonadida</taxon>
        <taxon>Tritrichomonadidae</taxon>
        <taxon>Tritrichomonas</taxon>
    </lineage>
</organism>
<keyword evidence="3" id="KW-1185">Reference proteome</keyword>
<feature type="transmembrane region" description="Helical" evidence="1">
    <location>
        <begin position="350"/>
        <end position="368"/>
    </location>
</feature>
<evidence type="ECO:0000313" key="3">
    <source>
        <dbReference type="Proteomes" id="UP001470230"/>
    </source>
</evidence>
<feature type="transmembrane region" description="Helical" evidence="1">
    <location>
        <begin position="411"/>
        <end position="433"/>
    </location>
</feature>
<feature type="transmembrane region" description="Helical" evidence="1">
    <location>
        <begin position="141"/>
        <end position="163"/>
    </location>
</feature>
<gene>
    <name evidence="2" type="ORF">M9Y10_015396</name>
</gene>
<reference evidence="2 3" key="1">
    <citation type="submission" date="2024-04" db="EMBL/GenBank/DDBJ databases">
        <title>Tritrichomonas musculus Genome.</title>
        <authorList>
            <person name="Alves-Ferreira E."/>
            <person name="Grigg M."/>
            <person name="Lorenzi H."/>
            <person name="Galac M."/>
        </authorList>
    </citation>
    <scope>NUCLEOTIDE SEQUENCE [LARGE SCALE GENOMIC DNA]</scope>
    <source>
        <strain evidence="2 3">EAF2021</strain>
    </source>
</reference>